<evidence type="ECO:0000313" key="2">
    <source>
        <dbReference type="EMBL" id="SIN86860.1"/>
    </source>
</evidence>
<dbReference type="RefSeq" id="WP_074205191.1">
    <property type="nucleotide sequence ID" value="NZ_FSQW01000002.1"/>
</dbReference>
<accession>A0A1N6EV56</accession>
<evidence type="ECO:0000313" key="3">
    <source>
        <dbReference type="Proteomes" id="UP000185192"/>
    </source>
</evidence>
<keyword evidence="1" id="KW-0732">Signal</keyword>
<dbReference type="AlphaFoldDB" id="A0A1N6EV56"/>
<name>A0A1N6EV56_9SPHN</name>
<feature type="signal peptide" evidence="1">
    <location>
        <begin position="1"/>
        <end position="21"/>
    </location>
</feature>
<dbReference type="EMBL" id="FSQW01000002">
    <property type="protein sequence ID" value="SIN86860.1"/>
    <property type="molecule type" value="Genomic_DNA"/>
</dbReference>
<proteinExistence type="predicted"/>
<dbReference type="Proteomes" id="UP000185192">
    <property type="component" value="Unassembled WGS sequence"/>
</dbReference>
<reference evidence="3" key="1">
    <citation type="submission" date="2016-11" db="EMBL/GenBank/DDBJ databases">
        <authorList>
            <person name="Varghese N."/>
            <person name="Submissions S."/>
        </authorList>
    </citation>
    <scope>NUCLEOTIDE SEQUENCE [LARGE SCALE GENOMIC DNA]</scope>
    <source>
        <strain evidence="3">DSM 22363</strain>
    </source>
</reference>
<evidence type="ECO:0000256" key="1">
    <source>
        <dbReference type="SAM" id="SignalP"/>
    </source>
</evidence>
<protein>
    <submittedName>
        <fullName evidence="2">Uncharacterized protein</fullName>
    </submittedName>
</protein>
<sequence length="175" mass="18935">MAFARAVVAISLLSVTGLDTADAETPNTEKPMLNHMGDAVTQPAKDVNLKKVKIPPRLLEVQENPYDLAGMEACVSINAEITELYPLLGPDVNDPNEYSRAEKRERSVSRVAGGILGGLIPFRGVVREISGANKAERRYLKALAAGNARRSFLKGYAQSRGCEPWTLASSQTPEP</sequence>
<dbReference type="OrthoDB" id="7211066at2"/>
<keyword evidence="3" id="KW-1185">Reference proteome</keyword>
<dbReference type="STRING" id="1123272.SAMN02745824_2102"/>
<gene>
    <name evidence="2" type="ORF">SAMN02745824_2102</name>
</gene>
<organism evidence="2 3">
    <name type="scientific">Parasphingorhabdus marina DSM 22363</name>
    <dbReference type="NCBI Taxonomy" id="1123272"/>
    <lineage>
        <taxon>Bacteria</taxon>
        <taxon>Pseudomonadati</taxon>
        <taxon>Pseudomonadota</taxon>
        <taxon>Alphaproteobacteria</taxon>
        <taxon>Sphingomonadales</taxon>
        <taxon>Sphingomonadaceae</taxon>
        <taxon>Parasphingorhabdus</taxon>
    </lineage>
</organism>
<feature type="chain" id="PRO_5013246777" evidence="1">
    <location>
        <begin position="22"/>
        <end position="175"/>
    </location>
</feature>